<dbReference type="PANTHER" id="PTHR42878:SF15">
    <property type="entry name" value="BACTERIOPHYTOCHROME"/>
    <property type="match status" value="1"/>
</dbReference>
<dbReference type="PANTHER" id="PTHR42878">
    <property type="entry name" value="TWO-COMPONENT HISTIDINE KINASE"/>
    <property type="match status" value="1"/>
</dbReference>
<dbReference type="Gene3D" id="1.10.287.130">
    <property type="match status" value="1"/>
</dbReference>
<dbReference type="Gene3D" id="3.30.565.10">
    <property type="entry name" value="Histidine kinase-like ATPase, C-terminal domain"/>
    <property type="match status" value="1"/>
</dbReference>
<dbReference type="Proteomes" id="UP000260665">
    <property type="component" value="Unassembled WGS sequence"/>
</dbReference>
<organism evidence="7 8">
    <name type="scientific">Rhodoferax lacus</name>
    <dbReference type="NCBI Taxonomy" id="2184758"/>
    <lineage>
        <taxon>Bacteria</taxon>
        <taxon>Pseudomonadati</taxon>
        <taxon>Pseudomonadota</taxon>
        <taxon>Betaproteobacteria</taxon>
        <taxon>Burkholderiales</taxon>
        <taxon>Comamonadaceae</taxon>
        <taxon>Rhodoferax</taxon>
    </lineage>
</organism>
<sequence>MPDTPDTPGMRVAALEAELASLRAEMQDFTYTVSHDLRASLRHILSYAQLVQEDAAPLLPAETLGFVNTISDSARHMGVLMDGLMELSRLGTTPVAIAPLPLQALVQDVVTELRQKHPEAPIVWQVQEALPVVLADAVLLRAAVMAVLDNAVKFTAHKEQRHIGVSAQQTHAVGPVTLRIQDNGAGFNPALQSKLFKPFSRLHTVKQFAGIGMGLALTRKMLARMGGGIQAEGIVDGGCTVCITLPYCG</sequence>
<dbReference type="InterPro" id="IPR005467">
    <property type="entry name" value="His_kinase_dom"/>
</dbReference>
<dbReference type="InterPro" id="IPR003594">
    <property type="entry name" value="HATPase_dom"/>
</dbReference>
<dbReference type="SUPFAM" id="SSF55874">
    <property type="entry name" value="ATPase domain of HSP90 chaperone/DNA topoisomerase II/histidine kinase"/>
    <property type="match status" value="1"/>
</dbReference>
<proteinExistence type="predicted"/>
<dbReference type="GO" id="GO:0030295">
    <property type="term" value="F:protein kinase activator activity"/>
    <property type="evidence" value="ECO:0007669"/>
    <property type="project" value="TreeGrafter"/>
</dbReference>
<dbReference type="InterPro" id="IPR036097">
    <property type="entry name" value="HisK_dim/P_sf"/>
</dbReference>
<comment type="catalytic activity">
    <reaction evidence="1">
        <text>ATP + protein L-histidine = ADP + protein N-phospho-L-histidine.</text>
        <dbReference type="EC" id="2.7.13.3"/>
    </reaction>
</comment>
<keyword evidence="5 7" id="KW-0418">Kinase</keyword>
<dbReference type="CDD" id="cd00082">
    <property type="entry name" value="HisKA"/>
    <property type="match status" value="1"/>
</dbReference>
<keyword evidence="8" id="KW-1185">Reference proteome</keyword>
<evidence type="ECO:0000256" key="5">
    <source>
        <dbReference type="ARBA" id="ARBA00022777"/>
    </source>
</evidence>
<dbReference type="RefSeq" id="WP_117178526.1">
    <property type="nucleotide sequence ID" value="NZ_QFZK01000009.1"/>
</dbReference>
<dbReference type="GO" id="GO:0007234">
    <property type="term" value="P:osmosensory signaling via phosphorelay pathway"/>
    <property type="evidence" value="ECO:0007669"/>
    <property type="project" value="TreeGrafter"/>
</dbReference>
<dbReference type="GO" id="GO:0000155">
    <property type="term" value="F:phosphorelay sensor kinase activity"/>
    <property type="evidence" value="ECO:0007669"/>
    <property type="project" value="InterPro"/>
</dbReference>
<evidence type="ECO:0000256" key="4">
    <source>
        <dbReference type="ARBA" id="ARBA00022679"/>
    </source>
</evidence>
<accession>A0A3E1RB22</accession>
<dbReference type="OrthoDB" id="9808408at2"/>
<dbReference type="AlphaFoldDB" id="A0A3E1RB22"/>
<evidence type="ECO:0000256" key="3">
    <source>
        <dbReference type="ARBA" id="ARBA00022553"/>
    </source>
</evidence>
<dbReference type="InterPro" id="IPR050351">
    <property type="entry name" value="BphY/WalK/GraS-like"/>
</dbReference>
<keyword evidence="3" id="KW-0597">Phosphoprotein</keyword>
<dbReference type="SMART" id="SM00387">
    <property type="entry name" value="HATPase_c"/>
    <property type="match status" value="1"/>
</dbReference>
<evidence type="ECO:0000313" key="7">
    <source>
        <dbReference type="EMBL" id="RFO96252.1"/>
    </source>
</evidence>
<protein>
    <recommendedName>
        <fullName evidence="2">histidine kinase</fullName>
        <ecNumber evidence="2">2.7.13.3</ecNumber>
    </recommendedName>
</protein>
<dbReference type="InterPro" id="IPR036890">
    <property type="entry name" value="HATPase_C_sf"/>
</dbReference>
<dbReference type="Pfam" id="PF02518">
    <property type="entry name" value="HATPase_c"/>
    <property type="match status" value="1"/>
</dbReference>
<evidence type="ECO:0000259" key="6">
    <source>
        <dbReference type="PROSITE" id="PS50109"/>
    </source>
</evidence>
<gene>
    <name evidence="7" type="ORF">DIC66_14750</name>
</gene>
<dbReference type="Pfam" id="PF00512">
    <property type="entry name" value="HisKA"/>
    <property type="match status" value="1"/>
</dbReference>
<comment type="caution">
    <text evidence="7">The sequence shown here is derived from an EMBL/GenBank/DDBJ whole genome shotgun (WGS) entry which is preliminary data.</text>
</comment>
<dbReference type="PROSITE" id="PS50109">
    <property type="entry name" value="HIS_KIN"/>
    <property type="match status" value="1"/>
</dbReference>
<reference evidence="7 8" key="1">
    <citation type="submission" date="2018-05" db="EMBL/GenBank/DDBJ databases">
        <title>Rhodoferax soyangensis sp.nov., isolated from an oligotrophic freshwater lake.</title>
        <authorList>
            <person name="Park M."/>
        </authorList>
    </citation>
    <scope>NUCLEOTIDE SEQUENCE [LARGE SCALE GENOMIC DNA]</scope>
    <source>
        <strain evidence="7 8">IMCC26218</strain>
    </source>
</reference>
<evidence type="ECO:0000256" key="2">
    <source>
        <dbReference type="ARBA" id="ARBA00012438"/>
    </source>
</evidence>
<evidence type="ECO:0000256" key="1">
    <source>
        <dbReference type="ARBA" id="ARBA00000085"/>
    </source>
</evidence>
<dbReference type="EMBL" id="QFZK01000009">
    <property type="protein sequence ID" value="RFO96252.1"/>
    <property type="molecule type" value="Genomic_DNA"/>
</dbReference>
<keyword evidence="4" id="KW-0808">Transferase</keyword>
<dbReference type="PRINTS" id="PR00344">
    <property type="entry name" value="BCTRLSENSOR"/>
</dbReference>
<dbReference type="InterPro" id="IPR003661">
    <property type="entry name" value="HisK_dim/P_dom"/>
</dbReference>
<feature type="domain" description="Histidine kinase" evidence="6">
    <location>
        <begin position="32"/>
        <end position="249"/>
    </location>
</feature>
<dbReference type="SUPFAM" id="SSF47384">
    <property type="entry name" value="Homodimeric domain of signal transducing histidine kinase"/>
    <property type="match status" value="1"/>
</dbReference>
<evidence type="ECO:0000313" key="8">
    <source>
        <dbReference type="Proteomes" id="UP000260665"/>
    </source>
</evidence>
<name>A0A3E1RB22_9BURK</name>
<dbReference type="EC" id="2.7.13.3" evidence="2"/>
<dbReference type="GO" id="GO:0000156">
    <property type="term" value="F:phosphorelay response regulator activity"/>
    <property type="evidence" value="ECO:0007669"/>
    <property type="project" value="TreeGrafter"/>
</dbReference>
<dbReference type="SMART" id="SM00388">
    <property type="entry name" value="HisKA"/>
    <property type="match status" value="1"/>
</dbReference>
<dbReference type="InterPro" id="IPR004358">
    <property type="entry name" value="Sig_transdc_His_kin-like_C"/>
</dbReference>